<dbReference type="GO" id="GO:0009279">
    <property type="term" value="C:cell outer membrane"/>
    <property type="evidence" value="ECO:0007669"/>
    <property type="project" value="UniProtKB-SubCell"/>
</dbReference>
<evidence type="ECO:0000256" key="6">
    <source>
        <dbReference type="ARBA" id="ARBA00023237"/>
    </source>
</evidence>
<protein>
    <submittedName>
        <fullName evidence="10">TonB-linked outer membrane protein, SusC/RagA family</fullName>
    </submittedName>
</protein>
<keyword evidence="8" id="KW-0732">Signal</keyword>
<dbReference type="InterPro" id="IPR036942">
    <property type="entry name" value="Beta-barrel_TonB_sf"/>
</dbReference>
<name>A0A1I5SBR8_9BACT</name>
<dbReference type="Gene3D" id="2.170.130.10">
    <property type="entry name" value="TonB-dependent receptor, plug domain"/>
    <property type="match status" value="1"/>
</dbReference>
<keyword evidence="11" id="KW-1185">Reference proteome</keyword>
<comment type="similarity">
    <text evidence="7">Belongs to the TonB-dependent receptor family.</text>
</comment>
<dbReference type="Proteomes" id="UP000199031">
    <property type="component" value="Unassembled WGS sequence"/>
</dbReference>
<dbReference type="PROSITE" id="PS52016">
    <property type="entry name" value="TONB_DEPENDENT_REC_3"/>
    <property type="match status" value="1"/>
</dbReference>
<proteinExistence type="inferred from homology"/>
<evidence type="ECO:0000313" key="11">
    <source>
        <dbReference type="Proteomes" id="UP000199031"/>
    </source>
</evidence>
<feature type="signal peptide" evidence="8">
    <location>
        <begin position="1"/>
        <end position="39"/>
    </location>
</feature>
<dbReference type="Gene3D" id="2.40.170.20">
    <property type="entry name" value="TonB-dependent receptor, beta-barrel domain"/>
    <property type="match status" value="1"/>
</dbReference>
<feature type="chain" id="PRO_5011482138" evidence="8">
    <location>
        <begin position="40"/>
        <end position="1058"/>
    </location>
</feature>
<dbReference type="SUPFAM" id="SSF56935">
    <property type="entry name" value="Porins"/>
    <property type="match status" value="1"/>
</dbReference>
<evidence type="ECO:0000256" key="5">
    <source>
        <dbReference type="ARBA" id="ARBA00023136"/>
    </source>
</evidence>
<sequence>MIINMPNRLTRYLFAVARKQVLTILAFIFFSALQTTANAQTVQGKVTDETGKPVPAASVTVKGTSRGTTTNENGAFSISASPADMLVISSVGFTAQEITVGNQSNITVSLTLTNSQLEQVIVVGYGTQKRTNVTGAISTVNNKTLNEVPVVSVQQALQGRVPGLSVVNNGSPGTSPIVTIRGISSISYASNPLYVVDGFPTGDLSTIDTRDIESVDVLKDASAAAIYGSRATSGVIMITTKKGSRDGKFHVNLNSYYGIQDITQRLDLLNPEQFDQYAIAYRGSLVPRRDPGYDPVWVNQPIYDGAATTYGNNVTDWQDAYFKQGSMTQTNIGLSGGNDVSRFYASAGFFDQKGTSPTVGYRRYNFRINSEHKIGKVFTFGENLYMAYGNQAYDNNETGTRSNLVNVIKLMPYMPVYDPTTSDGFRGVNSVLDGGDPTNPIEDAVVKNPGNRKVAKILGTAYAEINFTDWLKFRSTMGIDYANGLDYRFAPIFNDGGTVAGSSAILATITNNRSVSTVQLYTQQLSFDKTFGDHHVTATAVYEYQGQRVRNENASGNQASNELKTLNNASNVSVQTLIGENSLISYLGRVTYDYKGKYLLSGAIRRDGLSVWAPGRKWATFPSGSVGWRIDQEDFMKGQETISELKVRAGYGVTGLNGTVLGNTPWLVSVSSNSAYYPFGDVLTSGPVSSIQALGNSNLNWETTKQLNIGLDLGLLNNSITLSAEYYQRKTDNLIIALPIAPSLGFLNGTVNQNVAAMRNNGFEFQLGYNKTQGDFTWNATANLSVISNKVLSLAEGVTNIEAGSDVDLTEGYNVTNTAPGHPVQSFYGWVIEGIFQSQDEIDKHATQVAPQDPSQPRTSPGDFKFKDLNGDGVIDGNDRTFLGSFIPKFTYALNAGANYKGFGLTVFFQGVQGNKIYNALRTTTEGMVRFFNAGTKVLDAWTPSNTNTNVPRAVSSDPNQNARPSGRFLEDGSYLRLKNIMLSYNVANKSLQSITRGAVKNLTIYVSAQNILTFTKYSGYDPEVGNRNPSGSSLTNGIDYAVYPQPKGYQVGINVNF</sequence>
<keyword evidence="2 7" id="KW-0813">Transport</keyword>
<dbReference type="STRING" id="1465490.SAMN05444277_101680"/>
<reference evidence="10 11" key="1">
    <citation type="submission" date="2016-10" db="EMBL/GenBank/DDBJ databases">
        <authorList>
            <person name="de Groot N.N."/>
        </authorList>
    </citation>
    <scope>NUCLEOTIDE SEQUENCE [LARGE SCALE GENOMIC DNA]</scope>
    <source>
        <strain evidence="10 11">DSM 28286</strain>
    </source>
</reference>
<keyword evidence="5 7" id="KW-0472">Membrane</keyword>
<dbReference type="EMBL" id="FOXQ01000001">
    <property type="protein sequence ID" value="SFP67977.1"/>
    <property type="molecule type" value="Genomic_DNA"/>
</dbReference>
<evidence type="ECO:0000259" key="9">
    <source>
        <dbReference type="Pfam" id="PF07715"/>
    </source>
</evidence>
<accession>A0A1I5SBR8</accession>
<evidence type="ECO:0000313" key="10">
    <source>
        <dbReference type="EMBL" id="SFP67977.1"/>
    </source>
</evidence>
<dbReference type="Gene3D" id="2.60.40.1120">
    <property type="entry name" value="Carboxypeptidase-like, regulatory domain"/>
    <property type="match status" value="1"/>
</dbReference>
<dbReference type="NCBIfam" id="TIGR04056">
    <property type="entry name" value="OMP_RagA_SusC"/>
    <property type="match status" value="1"/>
</dbReference>
<keyword evidence="6 7" id="KW-0998">Cell outer membrane</keyword>
<gene>
    <name evidence="10" type="ORF">SAMN05444277_101680</name>
</gene>
<dbReference type="InterPro" id="IPR037066">
    <property type="entry name" value="Plug_dom_sf"/>
</dbReference>
<comment type="subcellular location">
    <subcellularLocation>
        <location evidence="1 7">Cell outer membrane</location>
        <topology evidence="1 7">Multi-pass membrane protein</topology>
    </subcellularLocation>
</comment>
<dbReference type="InterPro" id="IPR023996">
    <property type="entry name" value="TonB-dep_OMP_SusC/RagA"/>
</dbReference>
<feature type="domain" description="TonB-dependent receptor plug" evidence="9">
    <location>
        <begin position="131"/>
        <end position="235"/>
    </location>
</feature>
<dbReference type="AlphaFoldDB" id="A0A1I5SBR8"/>
<keyword evidence="3 7" id="KW-1134">Transmembrane beta strand</keyword>
<keyword evidence="4 7" id="KW-0812">Transmembrane</keyword>
<dbReference type="OrthoDB" id="9768177at2"/>
<evidence type="ECO:0000256" key="1">
    <source>
        <dbReference type="ARBA" id="ARBA00004571"/>
    </source>
</evidence>
<dbReference type="InterPro" id="IPR023997">
    <property type="entry name" value="TonB-dep_OMP_SusC/RagA_CS"/>
</dbReference>
<evidence type="ECO:0000256" key="3">
    <source>
        <dbReference type="ARBA" id="ARBA00022452"/>
    </source>
</evidence>
<evidence type="ECO:0000256" key="8">
    <source>
        <dbReference type="SAM" id="SignalP"/>
    </source>
</evidence>
<dbReference type="Pfam" id="PF13715">
    <property type="entry name" value="CarbopepD_reg_2"/>
    <property type="match status" value="1"/>
</dbReference>
<evidence type="ECO:0000256" key="7">
    <source>
        <dbReference type="PROSITE-ProRule" id="PRU01360"/>
    </source>
</evidence>
<dbReference type="InterPro" id="IPR012910">
    <property type="entry name" value="Plug_dom"/>
</dbReference>
<dbReference type="NCBIfam" id="TIGR04057">
    <property type="entry name" value="SusC_RagA_signa"/>
    <property type="match status" value="1"/>
</dbReference>
<dbReference type="InterPro" id="IPR039426">
    <property type="entry name" value="TonB-dep_rcpt-like"/>
</dbReference>
<dbReference type="Pfam" id="PF07715">
    <property type="entry name" value="Plug"/>
    <property type="match status" value="1"/>
</dbReference>
<evidence type="ECO:0000256" key="4">
    <source>
        <dbReference type="ARBA" id="ARBA00022692"/>
    </source>
</evidence>
<dbReference type="SUPFAM" id="SSF49464">
    <property type="entry name" value="Carboxypeptidase regulatory domain-like"/>
    <property type="match status" value="1"/>
</dbReference>
<evidence type="ECO:0000256" key="2">
    <source>
        <dbReference type="ARBA" id="ARBA00022448"/>
    </source>
</evidence>
<organism evidence="10 11">
    <name type="scientific">Parafilimonas terrae</name>
    <dbReference type="NCBI Taxonomy" id="1465490"/>
    <lineage>
        <taxon>Bacteria</taxon>
        <taxon>Pseudomonadati</taxon>
        <taxon>Bacteroidota</taxon>
        <taxon>Chitinophagia</taxon>
        <taxon>Chitinophagales</taxon>
        <taxon>Chitinophagaceae</taxon>
        <taxon>Parafilimonas</taxon>
    </lineage>
</organism>
<dbReference type="InterPro" id="IPR008969">
    <property type="entry name" value="CarboxyPept-like_regulatory"/>
</dbReference>